<feature type="compositionally biased region" description="Polar residues" evidence="1">
    <location>
        <begin position="77"/>
        <end position="86"/>
    </location>
</feature>
<evidence type="ECO:0000313" key="2">
    <source>
        <dbReference type="EMBL" id="KAK4248483.1"/>
    </source>
</evidence>
<organism evidence="2 3">
    <name type="scientific">Corynascus novoguineensis</name>
    <dbReference type="NCBI Taxonomy" id="1126955"/>
    <lineage>
        <taxon>Eukaryota</taxon>
        <taxon>Fungi</taxon>
        <taxon>Dikarya</taxon>
        <taxon>Ascomycota</taxon>
        <taxon>Pezizomycotina</taxon>
        <taxon>Sordariomycetes</taxon>
        <taxon>Sordariomycetidae</taxon>
        <taxon>Sordariales</taxon>
        <taxon>Chaetomiaceae</taxon>
        <taxon>Corynascus</taxon>
    </lineage>
</organism>
<proteinExistence type="predicted"/>
<reference evidence="2" key="2">
    <citation type="submission" date="2023-05" db="EMBL/GenBank/DDBJ databases">
        <authorList>
            <consortium name="Lawrence Berkeley National Laboratory"/>
            <person name="Steindorff A."/>
            <person name="Hensen N."/>
            <person name="Bonometti L."/>
            <person name="Westerberg I."/>
            <person name="Brannstrom I.O."/>
            <person name="Guillou S."/>
            <person name="Cros-Aarteil S."/>
            <person name="Calhoun S."/>
            <person name="Haridas S."/>
            <person name="Kuo A."/>
            <person name="Mondo S."/>
            <person name="Pangilinan J."/>
            <person name="Riley R."/>
            <person name="Labutti K."/>
            <person name="Andreopoulos B."/>
            <person name="Lipzen A."/>
            <person name="Chen C."/>
            <person name="Yanf M."/>
            <person name="Daum C."/>
            <person name="Ng V."/>
            <person name="Clum A."/>
            <person name="Ohm R."/>
            <person name="Martin F."/>
            <person name="Silar P."/>
            <person name="Natvig D."/>
            <person name="Lalanne C."/>
            <person name="Gautier V."/>
            <person name="Ament-Velasquez S.L."/>
            <person name="Kruys A."/>
            <person name="Hutchinson M.I."/>
            <person name="Powell A.J."/>
            <person name="Barry K."/>
            <person name="Miller A.N."/>
            <person name="Grigoriev I.V."/>
            <person name="Debuchy R."/>
            <person name="Gladieux P."/>
            <person name="Thoren M.H."/>
            <person name="Johannesson H."/>
        </authorList>
    </citation>
    <scope>NUCLEOTIDE SEQUENCE</scope>
    <source>
        <strain evidence="2">CBS 359.72</strain>
    </source>
</reference>
<feature type="compositionally biased region" description="Low complexity" evidence="1">
    <location>
        <begin position="109"/>
        <end position="121"/>
    </location>
</feature>
<accession>A0AAN7CX24</accession>
<evidence type="ECO:0000313" key="3">
    <source>
        <dbReference type="Proteomes" id="UP001303647"/>
    </source>
</evidence>
<feature type="region of interest" description="Disordered" evidence="1">
    <location>
        <begin position="1"/>
        <end position="137"/>
    </location>
</feature>
<name>A0AAN7CX24_9PEZI</name>
<protein>
    <submittedName>
        <fullName evidence="2">Uncharacterized protein</fullName>
    </submittedName>
</protein>
<feature type="compositionally biased region" description="Low complexity" evidence="1">
    <location>
        <begin position="32"/>
        <end position="61"/>
    </location>
</feature>
<reference evidence="2" key="1">
    <citation type="journal article" date="2023" name="Mol. Phylogenet. Evol.">
        <title>Genome-scale phylogeny and comparative genomics of the fungal order Sordariales.</title>
        <authorList>
            <person name="Hensen N."/>
            <person name="Bonometti L."/>
            <person name="Westerberg I."/>
            <person name="Brannstrom I.O."/>
            <person name="Guillou S."/>
            <person name="Cros-Aarteil S."/>
            <person name="Calhoun S."/>
            <person name="Haridas S."/>
            <person name="Kuo A."/>
            <person name="Mondo S."/>
            <person name="Pangilinan J."/>
            <person name="Riley R."/>
            <person name="LaButti K."/>
            <person name="Andreopoulos B."/>
            <person name="Lipzen A."/>
            <person name="Chen C."/>
            <person name="Yan M."/>
            <person name="Daum C."/>
            <person name="Ng V."/>
            <person name="Clum A."/>
            <person name="Steindorff A."/>
            <person name="Ohm R.A."/>
            <person name="Martin F."/>
            <person name="Silar P."/>
            <person name="Natvig D.O."/>
            <person name="Lalanne C."/>
            <person name="Gautier V."/>
            <person name="Ament-Velasquez S.L."/>
            <person name="Kruys A."/>
            <person name="Hutchinson M.I."/>
            <person name="Powell A.J."/>
            <person name="Barry K."/>
            <person name="Miller A.N."/>
            <person name="Grigoriev I.V."/>
            <person name="Debuchy R."/>
            <person name="Gladieux P."/>
            <person name="Hiltunen Thoren M."/>
            <person name="Johannesson H."/>
        </authorList>
    </citation>
    <scope>NUCLEOTIDE SEQUENCE</scope>
    <source>
        <strain evidence="2">CBS 359.72</strain>
    </source>
</reference>
<dbReference type="AlphaFoldDB" id="A0AAN7CX24"/>
<gene>
    <name evidence="2" type="ORF">C7999DRAFT_40356</name>
</gene>
<comment type="caution">
    <text evidence="2">The sequence shown here is derived from an EMBL/GenBank/DDBJ whole genome shotgun (WGS) entry which is preliminary data.</text>
</comment>
<feature type="compositionally biased region" description="Polar residues" evidence="1">
    <location>
        <begin position="14"/>
        <end position="31"/>
    </location>
</feature>
<sequence>MRHALRSALGRAAPSTTARALSLPISTTTPASFFSTSSSLDSESSKSNNDSSSSSSSSSSSKPRKPRAQSAAVQRLAQLNNKTNSAGGLDEVPGGGIDARSLRVSPDVAAAAPGSGASGPRGPRKDSDKEITPGSGKLVWKPEEQVVLDRLDKGEVVPFDPKLTLDTLTGYGAAVATDAPIGQVETALRTMRLMTGGMAFNSDSGVTTDLKEVEKRYFYKQPIFVHSKGEKEWIESAFPKVHLVGPNEKTKKAIIEPAVLGKYEAPKFADVSDVKGTMANYHSRTFTYMSADSQKFMDKVLSLLPAQQGGKPAAQTQAKR</sequence>
<dbReference type="Proteomes" id="UP001303647">
    <property type="component" value="Unassembled WGS sequence"/>
</dbReference>
<dbReference type="EMBL" id="MU857637">
    <property type="protein sequence ID" value="KAK4248483.1"/>
    <property type="molecule type" value="Genomic_DNA"/>
</dbReference>
<keyword evidence="3" id="KW-1185">Reference proteome</keyword>
<evidence type="ECO:0000256" key="1">
    <source>
        <dbReference type="SAM" id="MobiDB-lite"/>
    </source>
</evidence>